<keyword evidence="6" id="KW-0479">Metal-binding</keyword>
<comment type="cofactor">
    <cofactor evidence="1">
        <name>Mg(2+)</name>
        <dbReference type="ChEBI" id="CHEBI:18420"/>
    </cofactor>
</comment>
<feature type="binding site" evidence="14">
    <location>
        <position position="627"/>
    </location>
    <ligand>
        <name>ATP</name>
        <dbReference type="ChEBI" id="CHEBI:30616"/>
    </ligand>
</feature>
<evidence type="ECO:0000256" key="5">
    <source>
        <dbReference type="ARBA" id="ARBA00022679"/>
    </source>
</evidence>
<accession>A0A553PL82</accession>
<organism evidence="17 18">
    <name type="scientific">Tigriopus californicus</name>
    <name type="common">Marine copepod</name>
    <dbReference type="NCBI Taxonomy" id="6832"/>
    <lineage>
        <taxon>Eukaryota</taxon>
        <taxon>Metazoa</taxon>
        <taxon>Ecdysozoa</taxon>
        <taxon>Arthropoda</taxon>
        <taxon>Crustacea</taxon>
        <taxon>Multicrustacea</taxon>
        <taxon>Hexanauplia</taxon>
        <taxon>Copepoda</taxon>
        <taxon>Harpacticoida</taxon>
        <taxon>Harpacticidae</taxon>
        <taxon>Tigriopus</taxon>
    </lineage>
</organism>
<dbReference type="PROSITE" id="PS00107">
    <property type="entry name" value="PROTEIN_KINASE_ATP"/>
    <property type="match status" value="2"/>
</dbReference>
<dbReference type="GO" id="GO:0006417">
    <property type="term" value="P:regulation of translation"/>
    <property type="evidence" value="ECO:0007669"/>
    <property type="project" value="UniProtKB-KW"/>
</dbReference>
<dbReference type="EC" id="2.7.11.1" evidence="3"/>
<dbReference type="FunFam" id="3.30.200.20:FF:000093">
    <property type="entry name" value="Putative map kinase-interacting serine/threonine-protein kinase 1"/>
    <property type="match status" value="2"/>
</dbReference>
<dbReference type="GO" id="GO:0004674">
    <property type="term" value="F:protein serine/threonine kinase activity"/>
    <property type="evidence" value="ECO:0007669"/>
    <property type="project" value="UniProtKB-KW"/>
</dbReference>
<dbReference type="GO" id="GO:0046872">
    <property type="term" value="F:metal ion binding"/>
    <property type="evidence" value="ECO:0007669"/>
    <property type="project" value="UniProtKB-KW"/>
</dbReference>
<dbReference type="PROSITE" id="PS50011">
    <property type="entry name" value="PROTEIN_KINASE_DOM"/>
    <property type="match status" value="2"/>
</dbReference>
<gene>
    <name evidence="17" type="ORF">TCAL_01677</name>
</gene>
<evidence type="ECO:0000256" key="3">
    <source>
        <dbReference type="ARBA" id="ARBA00012513"/>
    </source>
</evidence>
<dbReference type="AlphaFoldDB" id="A0A553PL82"/>
<evidence type="ECO:0000256" key="11">
    <source>
        <dbReference type="ARBA" id="ARBA00022845"/>
    </source>
</evidence>
<evidence type="ECO:0000256" key="2">
    <source>
        <dbReference type="ARBA" id="ARBA00006692"/>
    </source>
</evidence>
<evidence type="ECO:0000256" key="1">
    <source>
        <dbReference type="ARBA" id="ARBA00001946"/>
    </source>
</evidence>
<dbReference type="SMART" id="SM00220">
    <property type="entry name" value="S_TKc"/>
    <property type="match status" value="2"/>
</dbReference>
<keyword evidence="11" id="KW-0810">Translation regulation</keyword>
<dbReference type="FunFam" id="1.10.510.10:FF:000119">
    <property type="entry name" value="Putative map kinase-interacting serine/threonine-protein kinase 1"/>
    <property type="match status" value="1"/>
</dbReference>
<evidence type="ECO:0000256" key="6">
    <source>
        <dbReference type="ARBA" id="ARBA00022723"/>
    </source>
</evidence>
<evidence type="ECO:0000256" key="7">
    <source>
        <dbReference type="ARBA" id="ARBA00022741"/>
    </source>
</evidence>
<feature type="compositionally biased region" description="Acidic residues" evidence="15">
    <location>
        <begin position="781"/>
        <end position="796"/>
    </location>
</feature>
<dbReference type="PROSITE" id="PS00108">
    <property type="entry name" value="PROTEIN_KINASE_ST"/>
    <property type="match status" value="2"/>
</dbReference>
<comment type="catalytic activity">
    <reaction evidence="13">
        <text>L-seryl-[protein] + ATP = O-phospho-L-seryl-[protein] + ADP + H(+)</text>
        <dbReference type="Rhea" id="RHEA:17989"/>
        <dbReference type="Rhea" id="RHEA-COMP:9863"/>
        <dbReference type="Rhea" id="RHEA-COMP:11604"/>
        <dbReference type="ChEBI" id="CHEBI:15378"/>
        <dbReference type="ChEBI" id="CHEBI:29999"/>
        <dbReference type="ChEBI" id="CHEBI:30616"/>
        <dbReference type="ChEBI" id="CHEBI:83421"/>
        <dbReference type="ChEBI" id="CHEBI:456216"/>
        <dbReference type="EC" id="2.7.11.1"/>
    </reaction>
</comment>
<comment type="caution">
    <text evidence="17">The sequence shown here is derived from an EMBL/GenBank/DDBJ whole genome shotgun (WGS) entry which is preliminary data.</text>
</comment>
<evidence type="ECO:0000256" key="8">
    <source>
        <dbReference type="ARBA" id="ARBA00022777"/>
    </source>
</evidence>
<evidence type="ECO:0000256" key="15">
    <source>
        <dbReference type="SAM" id="MobiDB-lite"/>
    </source>
</evidence>
<evidence type="ECO:0000256" key="13">
    <source>
        <dbReference type="ARBA" id="ARBA00048679"/>
    </source>
</evidence>
<name>A0A553PL82_TIGCA</name>
<dbReference type="Proteomes" id="UP000318571">
    <property type="component" value="Chromosome 11"/>
</dbReference>
<keyword evidence="10" id="KW-0460">Magnesium</keyword>
<dbReference type="Gene3D" id="1.10.510.10">
    <property type="entry name" value="Transferase(Phosphotransferase) domain 1"/>
    <property type="match status" value="2"/>
</dbReference>
<comment type="similarity">
    <text evidence="2">Belongs to the protein kinase superfamily. CAMK Ser/Thr protein kinase family.</text>
</comment>
<feature type="domain" description="Protein kinase" evidence="16">
    <location>
        <begin position="598"/>
        <end position="916"/>
    </location>
</feature>
<dbReference type="PANTHER" id="PTHR24349">
    <property type="entry name" value="SERINE/THREONINE-PROTEIN KINASE"/>
    <property type="match status" value="1"/>
</dbReference>
<dbReference type="GO" id="GO:0005524">
    <property type="term" value="F:ATP binding"/>
    <property type="evidence" value="ECO:0007669"/>
    <property type="project" value="UniProtKB-UniRule"/>
</dbReference>
<protein>
    <recommendedName>
        <fullName evidence="3">non-specific serine/threonine protein kinase</fullName>
        <ecNumber evidence="3">2.7.11.1</ecNumber>
    </recommendedName>
</protein>
<dbReference type="InterPro" id="IPR050205">
    <property type="entry name" value="CDPK_Ser/Thr_kinases"/>
</dbReference>
<keyword evidence="5" id="KW-0808">Transferase</keyword>
<evidence type="ECO:0000313" key="18">
    <source>
        <dbReference type="Proteomes" id="UP000318571"/>
    </source>
</evidence>
<evidence type="ECO:0000256" key="10">
    <source>
        <dbReference type="ARBA" id="ARBA00022842"/>
    </source>
</evidence>
<comment type="catalytic activity">
    <reaction evidence="12">
        <text>L-threonyl-[protein] + ATP = O-phospho-L-threonyl-[protein] + ADP + H(+)</text>
        <dbReference type="Rhea" id="RHEA:46608"/>
        <dbReference type="Rhea" id="RHEA-COMP:11060"/>
        <dbReference type="Rhea" id="RHEA-COMP:11605"/>
        <dbReference type="ChEBI" id="CHEBI:15378"/>
        <dbReference type="ChEBI" id="CHEBI:30013"/>
        <dbReference type="ChEBI" id="CHEBI:30616"/>
        <dbReference type="ChEBI" id="CHEBI:61977"/>
        <dbReference type="ChEBI" id="CHEBI:456216"/>
        <dbReference type="EC" id="2.7.11.1"/>
    </reaction>
</comment>
<proteinExistence type="inferred from homology"/>
<dbReference type="Gene3D" id="3.30.200.20">
    <property type="entry name" value="Phosphorylase Kinase, domain 1"/>
    <property type="match status" value="2"/>
</dbReference>
<dbReference type="InterPro" id="IPR011009">
    <property type="entry name" value="Kinase-like_dom_sf"/>
</dbReference>
<feature type="non-terminal residue" evidence="17">
    <location>
        <position position="1"/>
    </location>
</feature>
<dbReference type="InterPro" id="IPR017441">
    <property type="entry name" value="Protein_kinase_ATP_BS"/>
</dbReference>
<evidence type="ECO:0000256" key="4">
    <source>
        <dbReference type="ARBA" id="ARBA00022527"/>
    </source>
</evidence>
<reference evidence="17 18" key="1">
    <citation type="journal article" date="2018" name="Nat. Ecol. Evol.">
        <title>Genomic signatures of mitonuclear coevolution across populations of Tigriopus californicus.</title>
        <authorList>
            <person name="Barreto F.S."/>
            <person name="Watson E.T."/>
            <person name="Lima T.G."/>
            <person name="Willett C.S."/>
            <person name="Edmands S."/>
            <person name="Li W."/>
            <person name="Burton R.S."/>
        </authorList>
    </citation>
    <scope>NUCLEOTIDE SEQUENCE [LARGE SCALE GENOMIC DNA]</scope>
    <source>
        <strain evidence="17 18">San Diego</strain>
    </source>
</reference>
<feature type="compositionally biased region" description="Polar residues" evidence="15">
    <location>
        <begin position="971"/>
        <end position="988"/>
    </location>
</feature>
<dbReference type="EMBL" id="VCGU01000003">
    <property type="protein sequence ID" value="TRY78419.1"/>
    <property type="molecule type" value="Genomic_DNA"/>
</dbReference>
<evidence type="ECO:0000313" key="17">
    <source>
        <dbReference type="EMBL" id="TRY78419.1"/>
    </source>
</evidence>
<keyword evidence="4" id="KW-0723">Serine/threonine-protein kinase</keyword>
<evidence type="ECO:0000256" key="9">
    <source>
        <dbReference type="ARBA" id="ARBA00022840"/>
    </source>
</evidence>
<keyword evidence="9 14" id="KW-0067">ATP-binding</keyword>
<keyword evidence="8" id="KW-0418">Kinase</keyword>
<evidence type="ECO:0000259" key="16">
    <source>
        <dbReference type="PROSITE" id="PS50011"/>
    </source>
</evidence>
<dbReference type="InterPro" id="IPR008271">
    <property type="entry name" value="Ser/Thr_kinase_AS"/>
</dbReference>
<dbReference type="InterPro" id="IPR000719">
    <property type="entry name" value="Prot_kinase_dom"/>
</dbReference>
<dbReference type="STRING" id="6832.A0A553PL82"/>
<evidence type="ECO:0000256" key="14">
    <source>
        <dbReference type="PROSITE-ProRule" id="PRU10141"/>
    </source>
</evidence>
<sequence>LCVSIQFTLKTKKPSLNCNSEGNFTKNLVTPICTLTTMQRKQTPAATASPAVEMFRNANQTQKNSLNKRESGMSLISECSSTGSSCDSRRESVDFNDESYGNMGSPMVIGSEASSLVSEVSNHFPLHAIKENTNGGSSGEGSPASNANVCAGERRKKRKKKKRLVESLSCSTFKDIYYLTGDVLGEGSYGRVETCINMFTDVEYAVKIISTSNWCFSRSKVLKEIELYYLCQSQPNIIQLVEYFEETDNFYLIFEKAYGGQLLSQIQKRVHFTEVEAASIIRDLAQALEFLHERGIAHRDLKPENILCLSANSPLPIKLCDFDLCSGVHQSITTPLLQSPVGSAEYMAPEVVNAFNICDEFDDDDELTYDKKCDLWSLGIIAYILLCGYLPFAAGKCDQDCGWDRGEECGKCTRSLFNAICNGTLIFHEQYWSSISSEAKDLISKLLVRDASLRLDAGEVLKHPFIVSGGSSAPLETPSMLRRQTSVKEFSDFTTSALAIKRNFETNTSFSKAFRKTSRSGMRRSATSSDFIPSSGTNLNFHFGNQPQQEKGTMRDIIEHVQSDISPKTIDITRGKRRRGKKPSHRKLEPLSFREKYQLTEEQLGEGSSSKVVVCVNNLTGVSVAVKVVQKTPGIFSRSKMLKEIETFYLCEGQDNILQLLEFFEEPTCFYLVFEKMEGGQLLDHIKKRAHFSEKEAARIIRDMARALQFLHKKGIAHRDLKPENVLCVRKDSIHPIKLCDFDLCSNASSQISTPKLQTPVGSLEYMAPEVLSAFQLSESDGSEFEEDEDDNDEYEGFQSGASPSNPHRKVSAHPNRHGYNKKCDLWSLGVIMHILLSGSPPFSGNCGQECGWDNGEACPICQKRLSAAIQEGTLNLDKPFWKSISNPAKDLLMRLLEKDVEARIDTRSLLNHSWITGAGNANMLGTARILRRHASTQELSDFTTSALALNKAISFNEAEDSRLSDRRNVATHNLTKSNSTSIPTGESLSRHQRLCRQNRLIPRDSSREPSSTIGSIDENTLLIWDK</sequence>
<feature type="binding site" evidence="14">
    <location>
        <position position="207"/>
    </location>
    <ligand>
        <name>ATP</name>
        <dbReference type="ChEBI" id="CHEBI:30616"/>
    </ligand>
</feature>
<feature type="domain" description="Protein kinase" evidence="16">
    <location>
        <begin position="178"/>
        <end position="466"/>
    </location>
</feature>
<dbReference type="SUPFAM" id="SSF56112">
    <property type="entry name" value="Protein kinase-like (PK-like)"/>
    <property type="match status" value="2"/>
</dbReference>
<evidence type="ECO:0000256" key="12">
    <source>
        <dbReference type="ARBA" id="ARBA00047899"/>
    </source>
</evidence>
<keyword evidence="7 14" id="KW-0547">Nucleotide-binding</keyword>
<feature type="region of interest" description="Disordered" evidence="15">
    <location>
        <begin position="779"/>
        <end position="814"/>
    </location>
</feature>
<keyword evidence="18" id="KW-1185">Reference proteome</keyword>
<dbReference type="Pfam" id="PF00069">
    <property type="entry name" value="Pkinase"/>
    <property type="match status" value="3"/>
</dbReference>
<feature type="region of interest" description="Disordered" evidence="15">
    <location>
        <begin position="963"/>
        <end position="993"/>
    </location>
</feature>
<feature type="region of interest" description="Disordered" evidence="15">
    <location>
        <begin position="129"/>
        <end position="154"/>
    </location>
</feature>